<sequence>MADISQEIDQLRNAVYGEEVRGAFISCMQKIHEENESYDSIKKSVDASAATVKKQVEAIDTKSEEVQKALQDLANSISNGKKQQTAIEDAIKSGKAQQTATEKATGDSKIQQTATEKATSDSKIQQTALQNVVDSAKQIDSAIQQSVTAANTAANNASAATKSATEATSLANQSAEAAKTATTNANDATKKTNAAVKNASDATEQAAQATSAANAATENANQATVAAKAATQEALTQAEEAKQAAASVRDDCYPMMFRNYDGRTYSVFFEDADETMVCTGTKEDDNADVATPVPSTNAVRNENPYDEIPLFKPVECNGYADEDGELHITAVKGEPEFRTDGTKGDVCIALKTGYIRTIIDTVGIMGPLGKKGTKISVTDSWRESEYPGFPFIPYTAAIRPDGSVRPYVLIPKHQAVNFNSSYYSLPGFAPAYNASHNGQITTFRKRGDQYCGETCSDAEIWETLFMIVFANMNSQAVMVGCTGFSDQYMAAVAEENVERIILTKKQAEYFPIGCCVSIGEMGSSTNKDRGQSHMHNLANRVKVTKIEALDDDSGNYALYVDNGGVTFNTSATTCISTMPWHTGSTDKVKGTCGSPYSNTNGKEPFKFLGIEFALGQYVVRSDVILNGVYDAEADTYQQEIYTCYDCKYFATAINEHYKKLGYVIPDSGNAWKYIKNLGFDVNFPHIRMASEYGGDSNKRFGDAVHTGTRANGTREFLSLGYLGFVSRAGLRLAPLYLCLGVGLWHFSARPSLTGRRGSVVDWASSMGVNLAA</sequence>
<protein>
    <submittedName>
        <fullName evidence="3">Uncharacterized protein</fullName>
    </submittedName>
</protein>
<evidence type="ECO:0000256" key="1">
    <source>
        <dbReference type="SAM" id="Coils"/>
    </source>
</evidence>
<comment type="caution">
    <text evidence="3">The sequence shown here is derived from an EMBL/GenBank/DDBJ whole genome shotgun (WGS) entry which is preliminary data.</text>
</comment>
<dbReference type="EMBL" id="QSQN01000011">
    <property type="protein sequence ID" value="RGK41074.1"/>
    <property type="molecule type" value="Genomic_DNA"/>
</dbReference>
<evidence type="ECO:0000313" key="4">
    <source>
        <dbReference type="Proteomes" id="UP000260793"/>
    </source>
</evidence>
<feature type="coiled-coil region" evidence="1">
    <location>
        <begin position="199"/>
        <end position="233"/>
    </location>
</feature>
<dbReference type="RefSeq" id="WP_117687947.1">
    <property type="nucleotide sequence ID" value="NZ_QSQN01000011.1"/>
</dbReference>
<accession>A0A3E4LUP0</accession>
<organism evidence="3 4">
    <name type="scientific">[Ruminococcus] lactaris</name>
    <dbReference type="NCBI Taxonomy" id="46228"/>
    <lineage>
        <taxon>Bacteria</taxon>
        <taxon>Bacillati</taxon>
        <taxon>Bacillota</taxon>
        <taxon>Clostridia</taxon>
        <taxon>Lachnospirales</taxon>
        <taxon>Lachnospiraceae</taxon>
        <taxon>Mediterraneibacter</taxon>
    </lineage>
</organism>
<evidence type="ECO:0000313" key="3">
    <source>
        <dbReference type="EMBL" id="RGK41074.1"/>
    </source>
</evidence>
<dbReference type="AlphaFoldDB" id="A0A3E4LUP0"/>
<proteinExistence type="predicted"/>
<evidence type="ECO:0000256" key="2">
    <source>
        <dbReference type="SAM" id="MobiDB-lite"/>
    </source>
</evidence>
<feature type="region of interest" description="Disordered" evidence="2">
    <location>
        <begin position="96"/>
        <end position="117"/>
    </location>
</feature>
<name>A0A3E4LUP0_9FIRM</name>
<keyword evidence="1" id="KW-0175">Coiled coil</keyword>
<dbReference type="Proteomes" id="UP000260793">
    <property type="component" value="Unassembled WGS sequence"/>
</dbReference>
<gene>
    <name evidence="3" type="ORF">DXD17_05555</name>
</gene>
<reference evidence="3 4" key="1">
    <citation type="submission" date="2018-08" db="EMBL/GenBank/DDBJ databases">
        <title>A genome reference for cultivated species of the human gut microbiota.</title>
        <authorList>
            <person name="Zou Y."/>
            <person name="Xue W."/>
            <person name="Luo G."/>
        </authorList>
    </citation>
    <scope>NUCLEOTIDE SEQUENCE [LARGE SCALE GENOMIC DNA]</scope>
    <source>
        <strain evidence="3 4">TF11-7</strain>
    </source>
</reference>